<reference evidence="1" key="1">
    <citation type="submission" date="2019-12" db="EMBL/GenBank/DDBJ databases">
        <title>Genome sequence of Babesia ovis.</title>
        <authorList>
            <person name="Yamagishi J."/>
            <person name="Sevinc F."/>
            <person name="Xuan X."/>
        </authorList>
    </citation>
    <scope>NUCLEOTIDE SEQUENCE</scope>
    <source>
        <strain evidence="1">Selcuk</strain>
    </source>
</reference>
<dbReference type="InterPro" id="IPR011989">
    <property type="entry name" value="ARM-like"/>
</dbReference>
<gene>
    <name evidence="1" type="ORF">BaOVIS_001140</name>
</gene>
<dbReference type="EMBL" id="BLIY01000001">
    <property type="protein sequence ID" value="GFE52710.1"/>
    <property type="molecule type" value="Genomic_DNA"/>
</dbReference>
<evidence type="ECO:0000313" key="2">
    <source>
        <dbReference type="Proteomes" id="UP001057455"/>
    </source>
</evidence>
<dbReference type="Proteomes" id="UP001057455">
    <property type="component" value="Unassembled WGS sequence"/>
</dbReference>
<organism evidence="1 2">
    <name type="scientific">Babesia ovis</name>
    <dbReference type="NCBI Taxonomy" id="5869"/>
    <lineage>
        <taxon>Eukaryota</taxon>
        <taxon>Sar</taxon>
        <taxon>Alveolata</taxon>
        <taxon>Apicomplexa</taxon>
        <taxon>Aconoidasida</taxon>
        <taxon>Piroplasmida</taxon>
        <taxon>Babesiidae</taxon>
        <taxon>Babesia</taxon>
    </lineage>
</organism>
<sequence>MEDLLEVLSSLVSDRVRHFELVKVISNSLQGKAYVLVADRGLHLVTCSLSSTLKGGSLRYESIKNITQKSNQITLDLYPDAGIFVKSLDLSTPCKTQLFAKIKVAICSHHMRCTSQEREASSDDDDVHLSAERTLLPFRGYKKVTLSGYFFFVRETFDNTSFTSGSLIRLQDSGRGISLNVNLRDPVPLNAPELAKPHDLYQYSRGFLNEMGMAEVLVDGIYNKRMNLNNDLATWSCYHMLIRTDLSLVAFFIFRRLYMPPMFDTCQDISVRFSVPLSSVEGDGIQMLYNEITTTANSLTAIDQYNMWYKDLIQVRLDNLRFDHPMYAFLMRQGGIVPSYHKLIKGFALSVIRLLPHDCVDPHVIHRLQDPMVLASDDPMDYIYNIKALMFGVGSSEETDNRKELMSRFDMRLADYIAICMDELLMGSHLSLAVLTQYLNVMEDDAYKKKLREVTAYLLHFRPINFSKEYSPLLLDTIIDAYRPEHGGFNWSTVVFNHYATSRMIEQGFFIHQYADDLRNPRSDWNPYINLVSDLLERYNDDTIMERVLKKFLDIPQPIDSSYLPLLKCMITMLRRYKTNYKIVVIVTSILTNFSFHSAMYKDQMIKHGVATVLVENMLSNEDQIVLSTLKLMINITKTPEHQNAFISQGVISNFILLLEVPSHFRIINVSQRYHTRHSEIMGFSAGVLGQLFNSGLMKMTPKQLEYVTEVMLFAYHIGTTDPRYIGMIIFCLKKMPKTGAMYIKVGQHVLRSLRMDLKIYHDEDFVVNVLELMLDLSTRVQNCIAMRQLGLLEALEDVPLNDTLVQLANKVKERIVRRTRCLQAAT</sequence>
<accession>A0A9W5WTC1</accession>
<comment type="caution">
    <text evidence="1">The sequence shown here is derived from an EMBL/GenBank/DDBJ whole genome shotgun (WGS) entry which is preliminary data.</text>
</comment>
<proteinExistence type="predicted"/>
<keyword evidence="2" id="KW-1185">Reference proteome</keyword>
<dbReference type="AlphaFoldDB" id="A0A9W5WTC1"/>
<dbReference type="Gene3D" id="1.25.10.10">
    <property type="entry name" value="Leucine-rich Repeat Variant"/>
    <property type="match status" value="1"/>
</dbReference>
<dbReference type="InterPro" id="IPR016024">
    <property type="entry name" value="ARM-type_fold"/>
</dbReference>
<dbReference type="SUPFAM" id="SSF48371">
    <property type="entry name" value="ARM repeat"/>
    <property type="match status" value="1"/>
</dbReference>
<name>A0A9W5WTC1_BABOV</name>
<dbReference type="OrthoDB" id="364513at2759"/>
<protein>
    <submittedName>
        <fullName evidence="1">ARM repeats containing protein, putative</fullName>
    </submittedName>
</protein>
<evidence type="ECO:0000313" key="1">
    <source>
        <dbReference type="EMBL" id="GFE52710.1"/>
    </source>
</evidence>